<comment type="caution">
    <text evidence="1">The sequence shown here is derived from an EMBL/GenBank/DDBJ whole genome shotgun (WGS) entry which is preliminary data.</text>
</comment>
<accession>A0A916P7C6</accession>
<dbReference type="EMBL" id="CSBK01000403">
    <property type="protein sequence ID" value="COX35807.1"/>
    <property type="molecule type" value="Genomic_DNA"/>
</dbReference>
<name>A0A916P7C6_MYCTX</name>
<proteinExistence type="predicted"/>
<organism evidence="1 2">
    <name type="scientific">Mycobacterium tuberculosis</name>
    <dbReference type="NCBI Taxonomy" id="1773"/>
    <lineage>
        <taxon>Bacteria</taxon>
        <taxon>Bacillati</taxon>
        <taxon>Actinomycetota</taxon>
        <taxon>Actinomycetes</taxon>
        <taxon>Mycobacteriales</taxon>
        <taxon>Mycobacteriaceae</taxon>
        <taxon>Mycobacterium</taxon>
        <taxon>Mycobacterium tuberculosis complex</taxon>
    </lineage>
</organism>
<dbReference type="AlphaFoldDB" id="A0A916P7C6"/>
<evidence type="ECO:0000313" key="1">
    <source>
        <dbReference type="EMBL" id="COX35807.1"/>
    </source>
</evidence>
<gene>
    <name evidence="1" type="ORF">ERS007739_01149</name>
</gene>
<dbReference type="Proteomes" id="UP000039021">
    <property type="component" value="Unassembled WGS sequence"/>
</dbReference>
<evidence type="ECO:0000313" key="2">
    <source>
        <dbReference type="Proteomes" id="UP000039021"/>
    </source>
</evidence>
<reference evidence="2" key="1">
    <citation type="submission" date="2015-03" db="EMBL/GenBank/DDBJ databases">
        <authorList>
            <consortium name="Pathogen Informatics"/>
        </authorList>
    </citation>
    <scope>NUCLEOTIDE SEQUENCE [LARGE SCALE GENOMIC DNA]</scope>
    <source>
        <strain evidence="2">N09902308</strain>
    </source>
</reference>
<protein>
    <submittedName>
        <fullName evidence="1">Uncharacterized protein</fullName>
    </submittedName>
</protein>
<sequence>MRASRFIRSRNTGSLLNSAVISLTATVHSLTVCSAS</sequence>